<dbReference type="AlphaFoldDB" id="A0A8B9R7C1"/>
<proteinExistence type="predicted"/>
<dbReference type="PROSITE" id="PS50835">
    <property type="entry name" value="IG_LIKE"/>
    <property type="match status" value="1"/>
</dbReference>
<evidence type="ECO:0000313" key="7">
    <source>
        <dbReference type="Proteomes" id="UP000694621"/>
    </source>
</evidence>
<evidence type="ECO:0000259" key="5">
    <source>
        <dbReference type="PROSITE" id="PS50835"/>
    </source>
</evidence>
<keyword evidence="4" id="KW-1133">Transmembrane helix</keyword>
<feature type="domain" description="Ig-like" evidence="5">
    <location>
        <begin position="251"/>
        <end position="341"/>
    </location>
</feature>
<dbReference type="InterPro" id="IPR007110">
    <property type="entry name" value="Ig-like_dom"/>
</dbReference>
<feature type="transmembrane region" description="Helical" evidence="4">
    <location>
        <begin position="405"/>
        <end position="437"/>
    </location>
</feature>
<dbReference type="InterPro" id="IPR011162">
    <property type="entry name" value="MHC_I/II-like_Ag-recog"/>
</dbReference>
<organism evidence="6 7">
    <name type="scientific">Astyanax mexicanus</name>
    <name type="common">Blind cave fish</name>
    <name type="synonym">Astyanax fasciatus mexicanus</name>
    <dbReference type="NCBI Taxonomy" id="7994"/>
    <lineage>
        <taxon>Eukaryota</taxon>
        <taxon>Metazoa</taxon>
        <taxon>Chordata</taxon>
        <taxon>Craniata</taxon>
        <taxon>Vertebrata</taxon>
        <taxon>Euteleostomi</taxon>
        <taxon>Actinopterygii</taxon>
        <taxon>Neopterygii</taxon>
        <taxon>Teleostei</taxon>
        <taxon>Ostariophysi</taxon>
        <taxon>Characiformes</taxon>
        <taxon>Characoidei</taxon>
        <taxon>Acestrorhamphidae</taxon>
        <taxon>Acestrorhamphinae</taxon>
        <taxon>Astyanax</taxon>
    </lineage>
</organism>
<feature type="region of interest" description="Disordered" evidence="3">
    <location>
        <begin position="152"/>
        <end position="218"/>
    </location>
</feature>
<dbReference type="PROSITE" id="PS00290">
    <property type="entry name" value="IG_MHC"/>
    <property type="match status" value="1"/>
</dbReference>
<name>A0A8B9R7C1_ASTMX</name>
<protein>
    <recommendedName>
        <fullName evidence="5">Ig-like domain-containing protein</fullName>
    </recommendedName>
</protein>
<feature type="transmembrane region" description="Helical" evidence="4">
    <location>
        <begin position="449"/>
        <end position="473"/>
    </location>
</feature>
<evidence type="ECO:0000256" key="3">
    <source>
        <dbReference type="SAM" id="MobiDB-lite"/>
    </source>
</evidence>
<dbReference type="InterPro" id="IPR003006">
    <property type="entry name" value="Ig/MHC_CS"/>
</dbReference>
<dbReference type="Pfam" id="PF07654">
    <property type="entry name" value="C1-set"/>
    <property type="match status" value="1"/>
</dbReference>
<reference evidence="6" key="1">
    <citation type="submission" date="2025-08" db="UniProtKB">
        <authorList>
            <consortium name="Ensembl"/>
        </authorList>
    </citation>
    <scope>IDENTIFICATION</scope>
</reference>
<dbReference type="InterPro" id="IPR037055">
    <property type="entry name" value="MHC_I-like_Ag-recog_sf"/>
</dbReference>
<evidence type="ECO:0000313" key="6">
    <source>
        <dbReference type="Ensembl" id="ENSAMXP00005022994.1"/>
    </source>
</evidence>
<dbReference type="Gene3D" id="2.60.40.10">
    <property type="entry name" value="Immunoglobulins"/>
    <property type="match status" value="1"/>
</dbReference>
<dbReference type="InterPro" id="IPR011161">
    <property type="entry name" value="MHC_I-like_Ag-recog"/>
</dbReference>
<feature type="transmembrane region" description="Helical" evidence="4">
    <location>
        <begin position="359"/>
        <end position="384"/>
    </location>
</feature>
<dbReference type="InterPro" id="IPR003597">
    <property type="entry name" value="Ig_C1-set"/>
</dbReference>
<keyword evidence="4" id="KW-0472">Membrane</keyword>
<keyword evidence="1" id="KW-0325">Glycoprotein</keyword>
<evidence type="ECO:0000256" key="1">
    <source>
        <dbReference type="ARBA" id="ARBA00023180"/>
    </source>
</evidence>
<dbReference type="GO" id="GO:0005615">
    <property type="term" value="C:extracellular space"/>
    <property type="evidence" value="ECO:0007669"/>
    <property type="project" value="TreeGrafter"/>
</dbReference>
<dbReference type="InterPro" id="IPR036179">
    <property type="entry name" value="Ig-like_dom_sf"/>
</dbReference>
<dbReference type="InterPro" id="IPR050208">
    <property type="entry name" value="MHC_class-I_related"/>
</dbReference>
<dbReference type="Proteomes" id="UP000694621">
    <property type="component" value="Unplaced"/>
</dbReference>
<keyword evidence="4" id="KW-0812">Transmembrane</keyword>
<dbReference type="InterPro" id="IPR013783">
    <property type="entry name" value="Ig-like_fold"/>
</dbReference>
<accession>A0A8B9R7C1</accession>
<dbReference type="Gene3D" id="3.30.500.10">
    <property type="entry name" value="MHC class I-like antigen recognition-like"/>
    <property type="match status" value="1"/>
</dbReference>
<dbReference type="GO" id="GO:0009897">
    <property type="term" value="C:external side of plasma membrane"/>
    <property type="evidence" value="ECO:0007669"/>
    <property type="project" value="TreeGrafter"/>
</dbReference>
<dbReference type="PANTHER" id="PTHR16675">
    <property type="entry name" value="MHC CLASS I-RELATED"/>
    <property type="match status" value="1"/>
</dbReference>
<dbReference type="Ensembl" id="ENSAMXT00005025401.1">
    <property type="protein sequence ID" value="ENSAMXP00005022994.1"/>
    <property type="gene ID" value="ENSAMXG00005011850.1"/>
</dbReference>
<dbReference type="PANTHER" id="PTHR16675:SF193">
    <property type="entry name" value="LOC571647 PROTEIN-RELATED"/>
    <property type="match status" value="1"/>
</dbReference>
<dbReference type="SMART" id="SM00407">
    <property type="entry name" value="IGc1"/>
    <property type="match status" value="1"/>
</dbReference>
<evidence type="ECO:0000256" key="4">
    <source>
        <dbReference type="SAM" id="Phobius"/>
    </source>
</evidence>
<keyword evidence="2" id="KW-0393">Immunoglobulin domain</keyword>
<dbReference type="SUPFAM" id="SSF54452">
    <property type="entry name" value="MHC antigen-recognition domain"/>
    <property type="match status" value="1"/>
</dbReference>
<evidence type="ECO:0000256" key="2">
    <source>
        <dbReference type="ARBA" id="ARBA00023319"/>
    </source>
</evidence>
<sequence length="532" mass="60994">MNALFYFCFSTDNHSLLYLYTMQSKNSYSNIYDCTAVTLLNDRQIDFYSSSSDKPRTAKQNWLKNISESDWIISTEKLQYDTQLLKSLIDMQLNEFSPNQSDGHVLQWRHGCEGEQSSDGSLTVLNSINEFGYDGEDLIQFNCTSKTWITPEENREREEKKNREREEKNREREEKNRERKEKKNREREEKKNREREEKKNREMEEEENREREEKWNKDHQYRADKKCEQCLEMLKMYLKYNTTDITPKHTPPAVFIFAKKSKNDLKKLNLTCLITGFYNRDVKMSLRKLTTEIPDHLITSSGFRLNDDETYQLRKSVEIQEDDSVDYSCYVSHSSLTEPVIKQWVGRCTDCPDNAYQSLIIGVVVLGGLAAIYFLILGVLMMIIKRFGKLPLWNIGVSVGRGTDSIYLGLIIGVLVSGVLAVLFFLILCILMIILKIGSCTDCPKNSSLVLIVGVVVSGLVALLWPVIFYVLIRRMKLDNKEPLPHCKGAKSAGVSSLNYSGDAEASTDDEVSNASANPSEDPAPNKQPSNG</sequence>
<dbReference type="GO" id="GO:0006955">
    <property type="term" value="P:immune response"/>
    <property type="evidence" value="ECO:0007669"/>
    <property type="project" value="TreeGrafter"/>
</dbReference>
<feature type="region of interest" description="Disordered" evidence="3">
    <location>
        <begin position="487"/>
        <end position="532"/>
    </location>
</feature>
<dbReference type="Pfam" id="PF00129">
    <property type="entry name" value="MHC_I"/>
    <property type="match status" value="1"/>
</dbReference>
<dbReference type="SUPFAM" id="SSF48726">
    <property type="entry name" value="Immunoglobulin"/>
    <property type="match status" value="1"/>
</dbReference>